<evidence type="ECO:0000313" key="2">
    <source>
        <dbReference type="Proteomes" id="UP000257004"/>
    </source>
</evidence>
<dbReference type="Proteomes" id="UP000257004">
    <property type="component" value="Unassembled WGS sequence"/>
</dbReference>
<keyword evidence="2" id="KW-1185">Reference proteome</keyword>
<dbReference type="AlphaFoldDB" id="A0A3D9FTE7"/>
<proteinExistence type="predicted"/>
<sequence>MKKPYLLFFFAFTTLLSCIESKQKKNLVSEITNASKPKTISLIKQEEIDSILPNKSNTKNESDRKSPITIVKSSLSKNLYSDHKDIKIIFKNSGKKAIKAIKLEWQCLNSFNEHANGRNFYGEGTFEGKSTSLLKPGQIQIKTWEDFSTDASKITKVRANCIVFTDGTKWEIQ</sequence>
<accession>A0A3D9FTE7</accession>
<name>A0A3D9FTE7_9FLAO</name>
<evidence type="ECO:0000313" key="1">
    <source>
        <dbReference type="EMBL" id="RED23835.1"/>
    </source>
</evidence>
<gene>
    <name evidence="1" type="ORF">BD847_2908</name>
</gene>
<organism evidence="1 2">
    <name type="scientific">Flavobacterium cutihirudinis</name>
    <dbReference type="NCBI Taxonomy" id="1265740"/>
    <lineage>
        <taxon>Bacteria</taxon>
        <taxon>Pseudomonadati</taxon>
        <taxon>Bacteroidota</taxon>
        <taxon>Flavobacteriia</taxon>
        <taxon>Flavobacteriales</taxon>
        <taxon>Flavobacteriaceae</taxon>
        <taxon>Flavobacterium</taxon>
    </lineage>
</organism>
<evidence type="ECO:0008006" key="3">
    <source>
        <dbReference type="Google" id="ProtNLM"/>
    </source>
</evidence>
<protein>
    <recommendedName>
        <fullName evidence="3">Lipoprotein</fullName>
    </recommendedName>
</protein>
<dbReference type="EMBL" id="QRDQ01000009">
    <property type="protein sequence ID" value="RED23835.1"/>
    <property type="molecule type" value="Genomic_DNA"/>
</dbReference>
<reference evidence="1 2" key="1">
    <citation type="submission" date="2018-07" db="EMBL/GenBank/DDBJ databases">
        <title>Genomic Encyclopedia of Archaeal and Bacterial Type Strains, Phase II (KMG-II): from individual species to whole genera.</title>
        <authorList>
            <person name="Goeker M."/>
        </authorList>
    </citation>
    <scope>NUCLEOTIDE SEQUENCE [LARGE SCALE GENOMIC DNA]</scope>
    <source>
        <strain evidence="1 2">DSM 25795</strain>
    </source>
</reference>
<comment type="caution">
    <text evidence="1">The sequence shown here is derived from an EMBL/GenBank/DDBJ whole genome shotgun (WGS) entry which is preliminary data.</text>
</comment>
<dbReference type="RefSeq" id="WP_115888909.1">
    <property type="nucleotide sequence ID" value="NZ_QRDQ01000009.1"/>
</dbReference>
<dbReference type="PROSITE" id="PS51257">
    <property type="entry name" value="PROKAR_LIPOPROTEIN"/>
    <property type="match status" value="1"/>
</dbReference>
<dbReference type="OrthoDB" id="794301at2"/>